<accession>A0A0E9W2Z8</accession>
<dbReference type="EMBL" id="GBXM01023843">
    <property type="protein sequence ID" value="JAH84734.1"/>
    <property type="molecule type" value="Transcribed_RNA"/>
</dbReference>
<proteinExistence type="predicted"/>
<name>A0A0E9W2Z8_ANGAN</name>
<reference evidence="1" key="2">
    <citation type="journal article" date="2015" name="Fish Shellfish Immunol.">
        <title>Early steps in the European eel (Anguilla anguilla)-Vibrio vulnificus interaction in the gills: Role of the RtxA13 toxin.</title>
        <authorList>
            <person name="Callol A."/>
            <person name="Pajuelo D."/>
            <person name="Ebbesson L."/>
            <person name="Teles M."/>
            <person name="MacKenzie S."/>
            <person name="Amaro C."/>
        </authorList>
    </citation>
    <scope>NUCLEOTIDE SEQUENCE</scope>
</reference>
<protein>
    <submittedName>
        <fullName evidence="1">Uncharacterized protein</fullName>
    </submittedName>
</protein>
<reference evidence="1" key="1">
    <citation type="submission" date="2014-11" db="EMBL/GenBank/DDBJ databases">
        <authorList>
            <person name="Amaro Gonzalez C."/>
        </authorList>
    </citation>
    <scope>NUCLEOTIDE SEQUENCE</scope>
</reference>
<organism evidence="1">
    <name type="scientific">Anguilla anguilla</name>
    <name type="common">European freshwater eel</name>
    <name type="synonym">Muraena anguilla</name>
    <dbReference type="NCBI Taxonomy" id="7936"/>
    <lineage>
        <taxon>Eukaryota</taxon>
        <taxon>Metazoa</taxon>
        <taxon>Chordata</taxon>
        <taxon>Craniata</taxon>
        <taxon>Vertebrata</taxon>
        <taxon>Euteleostomi</taxon>
        <taxon>Actinopterygii</taxon>
        <taxon>Neopterygii</taxon>
        <taxon>Teleostei</taxon>
        <taxon>Anguilliformes</taxon>
        <taxon>Anguillidae</taxon>
        <taxon>Anguilla</taxon>
    </lineage>
</organism>
<sequence>MPVIHTLPCLTDSLPLHGNYGRVPLLLTTVRW</sequence>
<dbReference type="AlphaFoldDB" id="A0A0E9W2Z8"/>
<evidence type="ECO:0000313" key="1">
    <source>
        <dbReference type="EMBL" id="JAH84734.1"/>
    </source>
</evidence>